<dbReference type="RefSeq" id="XP_007915582.1">
    <property type="nucleotide sequence ID" value="XM_007917391.1"/>
</dbReference>
<dbReference type="PANTHER" id="PTHR48022:SF64">
    <property type="entry name" value="MAJOR FACILITATOR SUPERFAMILY (MFS) PROFILE DOMAIN-CONTAINING PROTEIN"/>
    <property type="match status" value="1"/>
</dbReference>
<accession>R8BJT7</accession>
<feature type="transmembrane region" description="Helical" evidence="5">
    <location>
        <begin position="206"/>
        <end position="228"/>
    </location>
</feature>
<dbReference type="Pfam" id="PF00083">
    <property type="entry name" value="Sugar_tr"/>
    <property type="match status" value="1"/>
</dbReference>
<gene>
    <name evidence="6" type="ORF">UCRPA7_4840</name>
</gene>
<evidence type="ECO:0000313" key="7">
    <source>
        <dbReference type="Proteomes" id="UP000014074"/>
    </source>
</evidence>
<keyword evidence="4 5" id="KW-0472">Membrane</keyword>
<dbReference type="InterPro" id="IPR005829">
    <property type="entry name" value="Sugar_transporter_CS"/>
</dbReference>
<dbReference type="InterPro" id="IPR050360">
    <property type="entry name" value="MFS_Sugar_Transporters"/>
</dbReference>
<keyword evidence="3 5" id="KW-1133">Transmembrane helix</keyword>
<dbReference type="Gene3D" id="1.20.1250.20">
    <property type="entry name" value="MFS general substrate transporter like domains"/>
    <property type="match status" value="1"/>
</dbReference>
<keyword evidence="7" id="KW-1185">Reference proteome</keyword>
<keyword evidence="2 5" id="KW-0812">Transmembrane</keyword>
<dbReference type="HOGENOM" id="CLU_001265_30_13_1"/>
<dbReference type="GeneID" id="19325333"/>
<reference evidence="7" key="1">
    <citation type="journal article" date="2013" name="Genome Announc.">
        <title>Draft genome sequence of the ascomycete Phaeoacremonium aleophilum strain UCR-PA7, a causal agent of the esca disease complex in grapevines.</title>
        <authorList>
            <person name="Blanco-Ulate B."/>
            <person name="Rolshausen P."/>
            <person name="Cantu D."/>
        </authorList>
    </citation>
    <scope>NUCLEOTIDE SEQUENCE [LARGE SCALE GENOMIC DNA]</scope>
    <source>
        <strain evidence="7">UCR-PA7</strain>
    </source>
</reference>
<proteinExistence type="predicted"/>
<dbReference type="KEGG" id="tmn:UCRPA7_4840"/>
<keyword evidence="6" id="KW-0813">Transport</keyword>
<dbReference type="OrthoDB" id="6133115at2759"/>
<evidence type="ECO:0000256" key="3">
    <source>
        <dbReference type="ARBA" id="ARBA00022989"/>
    </source>
</evidence>
<feature type="transmembrane region" description="Helical" evidence="5">
    <location>
        <begin position="171"/>
        <end position="194"/>
    </location>
</feature>
<evidence type="ECO:0000256" key="5">
    <source>
        <dbReference type="SAM" id="Phobius"/>
    </source>
</evidence>
<dbReference type="GO" id="GO:0005351">
    <property type="term" value="F:carbohydrate:proton symporter activity"/>
    <property type="evidence" value="ECO:0007669"/>
    <property type="project" value="TreeGrafter"/>
</dbReference>
<dbReference type="GO" id="GO:0016020">
    <property type="term" value="C:membrane"/>
    <property type="evidence" value="ECO:0007669"/>
    <property type="project" value="UniProtKB-SubCell"/>
</dbReference>
<name>R8BJT7_PHAM7</name>
<sequence length="310" mass="34248">MVIINTKKKLAVLHNEARTLLTRLHANGDETDELVEFEVTEISTTLKMEAEANAKGWNVLWSTRANLKRTIIACGLPLITDWCGQSVMSYYYSVVLSQVGITSTMQQTGINGGLQIFNFLCSVSGIFMAERFGRRTMWLVSFGLMICSNILMIICSALYAEGISKNAGYGVVVILFLYDASFNIACNPLLYCYMVEVLPFYMRAKASAVAVTFSAVLLTFDAFVNSIALDAIGWKYYVVYLGLLFCWFSLIYFMFPETKSLVLEDIAVQFEGERAATVKAGIAAEDFVHGHSRVNEVKGGGGTTTAMVEA</sequence>
<dbReference type="eggNOG" id="KOG0254">
    <property type="taxonomic scope" value="Eukaryota"/>
</dbReference>
<dbReference type="PROSITE" id="PS00216">
    <property type="entry name" value="SUGAR_TRANSPORT_1"/>
    <property type="match status" value="1"/>
</dbReference>
<dbReference type="SUPFAM" id="SSF103473">
    <property type="entry name" value="MFS general substrate transporter"/>
    <property type="match status" value="1"/>
</dbReference>
<comment type="subcellular location">
    <subcellularLocation>
        <location evidence="1">Membrane</location>
        <topology evidence="1">Multi-pass membrane protein</topology>
    </subcellularLocation>
</comment>
<evidence type="ECO:0000256" key="1">
    <source>
        <dbReference type="ARBA" id="ARBA00004141"/>
    </source>
</evidence>
<feature type="transmembrane region" description="Helical" evidence="5">
    <location>
        <begin position="136"/>
        <end position="159"/>
    </location>
</feature>
<organism evidence="6 7">
    <name type="scientific">Phaeoacremonium minimum (strain UCR-PA7)</name>
    <name type="common">Esca disease fungus</name>
    <name type="synonym">Togninia minima</name>
    <dbReference type="NCBI Taxonomy" id="1286976"/>
    <lineage>
        <taxon>Eukaryota</taxon>
        <taxon>Fungi</taxon>
        <taxon>Dikarya</taxon>
        <taxon>Ascomycota</taxon>
        <taxon>Pezizomycotina</taxon>
        <taxon>Sordariomycetes</taxon>
        <taxon>Sordariomycetidae</taxon>
        <taxon>Togniniales</taxon>
        <taxon>Togniniaceae</taxon>
        <taxon>Phaeoacremonium</taxon>
    </lineage>
</organism>
<dbReference type="InterPro" id="IPR036259">
    <property type="entry name" value="MFS_trans_sf"/>
</dbReference>
<evidence type="ECO:0000313" key="6">
    <source>
        <dbReference type="EMBL" id="EON99618.1"/>
    </source>
</evidence>
<dbReference type="PANTHER" id="PTHR48022">
    <property type="entry name" value="PLASTIDIC GLUCOSE TRANSPORTER 4"/>
    <property type="match status" value="1"/>
</dbReference>
<dbReference type="Proteomes" id="UP000014074">
    <property type="component" value="Unassembled WGS sequence"/>
</dbReference>
<evidence type="ECO:0000256" key="4">
    <source>
        <dbReference type="ARBA" id="ARBA00023136"/>
    </source>
</evidence>
<protein>
    <submittedName>
        <fullName evidence="6">Putative sugar transporter protein</fullName>
    </submittedName>
</protein>
<dbReference type="InterPro" id="IPR005828">
    <property type="entry name" value="MFS_sugar_transport-like"/>
</dbReference>
<evidence type="ECO:0000256" key="2">
    <source>
        <dbReference type="ARBA" id="ARBA00022692"/>
    </source>
</evidence>
<dbReference type="AlphaFoldDB" id="R8BJT7"/>
<feature type="transmembrane region" description="Helical" evidence="5">
    <location>
        <begin position="234"/>
        <end position="255"/>
    </location>
</feature>
<keyword evidence="6" id="KW-0762">Sugar transport</keyword>
<dbReference type="EMBL" id="KB933141">
    <property type="protein sequence ID" value="EON99618.1"/>
    <property type="molecule type" value="Genomic_DNA"/>
</dbReference>